<accession>A0A7R8ZGQ7</accession>
<proteinExistence type="inferred from homology"/>
<evidence type="ECO:0000256" key="6">
    <source>
        <dbReference type="ARBA" id="ARBA00023180"/>
    </source>
</evidence>
<keyword evidence="5" id="KW-0472">Membrane</keyword>
<dbReference type="GO" id="GO:0005119">
    <property type="term" value="F:smoothened binding"/>
    <property type="evidence" value="ECO:0007669"/>
    <property type="project" value="TreeGrafter"/>
</dbReference>
<organism evidence="7">
    <name type="scientific">Cyprideis torosa</name>
    <dbReference type="NCBI Taxonomy" id="163714"/>
    <lineage>
        <taxon>Eukaryota</taxon>
        <taxon>Metazoa</taxon>
        <taxon>Ecdysozoa</taxon>
        <taxon>Arthropoda</taxon>
        <taxon>Crustacea</taxon>
        <taxon>Oligostraca</taxon>
        <taxon>Ostracoda</taxon>
        <taxon>Podocopa</taxon>
        <taxon>Podocopida</taxon>
        <taxon>Cytherocopina</taxon>
        <taxon>Cytheroidea</taxon>
        <taxon>Cytherideidae</taxon>
        <taxon>Cyprideis</taxon>
    </lineage>
</organism>
<evidence type="ECO:0000256" key="4">
    <source>
        <dbReference type="ARBA" id="ARBA00022989"/>
    </source>
</evidence>
<dbReference type="GO" id="GO:0008158">
    <property type="term" value="F:hedgehog receptor activity"/>
    <property type="evidence" value="ECO:0007669"/>
    <property type="project" value="TreeGrafter"/>
</dbReference>
<evidence type="ECO:0000313" key="7">
    <source>
        <dbReference type="EMBL" id="CAD7223600.1"/>
    </source>
</evidence>
<keyword evidence="3" id="KW-0812">Transmembrane</keyword>
<dbReference type="GO" id="GO:0097108">
    <property type="term" value="F:hedgehog family protein binding"/>
    <property type="evidence" value="ECO:0007669"/>
    <property type="project" value="TreeGrafter"/>
</dbReference>
<dbReference type="InterPro" id="IPR000731">
    <property type="entry name" value="SSD"/>
</dbReference>
<dbReference type="EMBL" id="OB660227">
    <property type="protein sequence ID" value="CAD7223600.1"/>
    <property type="molecule type" value="Genomic_DNA"/>
</dbReference>
<gene>
    <name evidence="7" type="ORF">CTOB1V02_LOCUS1580</name>
</gene>
<dbReference type="GO" id="GO:0045879">
    <property type="term" value="P:negative regulation of smoothened signaling pathway"/>
    <property type="evidence" value="ECO:0007669"/>
    <property type="project" value="TreeGrafter"/>
</dbReference>
<dbReference type="AlphaFoldDB" id="A0A7R8ZGQ7"/>
<evidence type="ECO:0000256" key="2">
    <source>
        <dbReference type="ARBA" id="ARBA00005585"/>
    </source>
</evidence>
<dbReference type="InterPro" id="IPR053958">
    <property type="entry name" value="HMGCR/SNAP/NPC1-like_SSD"/>
</dbReference>
<keyword evidence="4" id="KW-1133">Transmembrane helix</keyword>
<dbReference type="PANTHER" id="PTHR46022:SF1">
    <property type="entry name" value="PROTEIN PATCHED"/>
    <property type="match status" value="1"/>
</dbReference>
<comment type="similarity">
    <text evidence="2">Belongs to the patched family.</text>
</comment>
<evidence type="ECO:0000256" key="5">
    <source>
        <dbReference type="ARBA" id="ARBA00023136"/>
    </source>
</evidence>
<dbReference type="Pfam" id="PF12349">
    <property type="entry name" value="Sterol-sensing"/>
    <property type="match status" value="1"/>
</dbReference>
<reference evidence="7" key="1">
    <citation type="submission" date="2020-11" db="EMBL/GenBank/DDBJ databases">
        <authorList>
            <person name="Tran Van P."/>
        </authorList>
    </citation>
    <scope>NUCLEOTIDE SEQUENCE</scope>
</reference>
<name>A0A7R8ZGQ7_9CRUS</name>
<dbReference type="OrthoDB" id="5873834at2759"/>
<dbReference type="GO" id="GO:0005886">
    <property type="term" value="C:plasma membrane"/>
    <property type="evidence" value="ECO:0007669"/>
    <property type="project" value="TreeGrafter"/>
</dbReference>
<dbReference type="PROSITE" id="PS50156">
    <property type="entry name" value="SSD"/>
    <property type="match status" value="1"/>
</dbReference>
<sequence>MAFGENRSGSDNPCVHSLDDGLDSMEYGCVKEFGESSVRTLGPLLWLRSVLESQLYDLGCGLYKHAGKVIFVGVLILSTLCVGLKSAVTVTDLEDLWVQEGGRLEEELDYAKVELGEGAGSVNQLVIQTPEDPDVNILYPQALLDHLDILSAATRVSVDVYDTTWQLKDLCYAPSAPAFELHFVDQIMENLFPCAVITPLDCFWEGSKLVGPDYPVKLPKLRKRQVEKVCFLPIERRRTKQLQKTVMWERKWLTQLRDYAGFTHGCQLDVTSPPEASPIFVSHRRAEGDPGRFPDCHPGGFLEASGHRFRLPGEALSGSLRPPVSPDLTQLQKGSFPIATLEDFLKRAGIGSGYQEKPCLDPFDPQCPPTSPNYRKGAPDVGAEVTGGCYGFATKYMHWDETFIVGGVEKNRTGHIVRARAFQTTVQLMGERELYDFHVDTFKVHNLGWSQEKAARVIRHWQRAFEQEVRELTEERKTETSHQFLLFSSSHLAELMKEYTQVSPLRIAIGCAAMAVYTLIALARRRVSSQAGLGISGVLLTCLAVAAGLGICAMLGIPFNASTTQIVPFLALGLGMDDLFFLCHTFRMLSPASSAGAHETLTMQERTGEALRRGGFSVIASSAPLIDLLSSWSKLHCLPALRQKQIQTLVLVFTLSLIAFGFSGPDVAYGTTTGSILRVDFLLPGERRDWTVWSALPPNQYGRARKINESYTHTQRERESGKEFEYPGERQQQLLYEFHAAFVSIPEIIKNDDGGVPPFWLGMFRDWLKGLQATFDREYQLGTISREGWKTNASSDAVMAYKLIVQTGHNSDPVDKTQIDTVRLVNDRGVIHPPAFYNYLSAWASNDAVAYSASQIREVCDEFKARGLPNFPSGIPFTFWEQYVGLRIWLAGGLLVGLVGTSVLIGLCTASLWSGLLSMALLSALLVSLWGSMATLLGLSLNAVPAVLLICSLGIASQAVIRILLKFLSTSGARGTRLDSCIHLLSIPLFHSSITTLLGVLMLTVANFDFVVRSQLTPPTSSTGLPDSRAFWRYKFYRAETSLWV</sequence>
<evidence type="ECO:0000256" key="3">
    <source>
        <dbReference type="ARBA" id="ARBA00022692"/>
    </source>
</evidence>
<evidence type="ECO:0000256" key="1">
    <source>
        <dbReference type="ARBA" id="ARBA00004141"/>
    </source>
</evidence>
<keyword evidence="6" id="KW-0325">Glycoprotein</keyword>
<dbReference type="PANTHER" id="PTHR46022">
    <property type="entry name" value="PROTEIN PATCHED"/>
    <property type="match status" value="1"/>
</dbReference>
<protein>
    <submittedName>
        <fullName evidence="7">Uncharacterized protein</fullName>
    </submittedName>
</protein>
<dbReference type="SUPFAM" id="SSF82866">
    <property type="entry name" value="Multidrug efflux transporter AcrB transmembrane domain"/>
    <property type="match status" value="2"/>
</dbReference>
<comment type="subcellular location">
    <subcellularLocation>
        <location evidence="1">Membrane</location>
        <topology evidence="1">Multi-pass membrane protein</topology>
    </subcellularLocation>
</comment>